<feature type="compositionally biased region" description="Basic and acidic residues" evidence="1">
    <location>
        <begin position="2159"/>
        <end position="2171"/>
    </location>
</feature>
<feature type="region of interest" description="Disordered" evidence="1">
    <location>
        <begin position="2153"/>
        <end position="2172"/>
    </location>
</feature>
<accession>A0A813IFG6</accession>
<reference evidence="3" key="1">
    <citation type="submission" date="2021-02" db="EMBL/GenBank/DDBJ databases">
        <authorList>
            <person name="Dougan E. K."/>
            <person name="Rhodes N."/>
            <person name="Thang M."/>
            <person name="Chan C."/>
        </authorList>
    </citation>
    <scope>NUCLEOTIDE SEQUENCE</scope>
</reference>
<name>A0A813IFG6_POLGL</name>
<feature type="domain" description="Band 7" evidence="2">
    <location>
        <begin position="60"/>
        <end position="209"/>
    </location>
</feature>
<dbReference type="EMBL" id="CAJNNW010008464">
    <property type="protein sequence ID" value="CAE8650044.1"/>
    <property type="molecule type" value="Genomic_DNA"/>
</dbReference>
<proteinExistence type="predicted"/>
<evidence type="ECO:0000313" key="3">
    <source>
        <dbReference type="EMBL" id="CAE8650044.1"/>
    </source>
</evidence>
<evidence type="ECO:0000256" key="1">
    <source>
        <dbReference type="SAM" id="MobiDB-lite"/>
    </source>
</evidence>
<feature type="non-terminal residue" evidence="3">
    <location>
        <position position="1"/>
    </location>
</feature>
<dbReference type="Pfam" id="PF01145">
    <property type="entry name" value="Band_7"/>
    <property type="match status" value="1"/>
</dbReference>
<dbReference type="InterPro" id="IPR001107">
    <property type="entry name" value="Band_7"/>
</dbReference>
<organism evidence="3 4">
    <name type="scientific">Polarella glacialis</name>
    <name type="common">Dinoflagellate</name>
    <dbReference type="NCBI Taxonomy" id="89957"/>
    <lineage>
        <taxon>Eukaryota</taxon>
        <taxon>Sar</taxon>
        <taxon>Alveolata</taxon>
        <taxon>Dinophyceae</taxon>
        <taxon>Suessiales</taxon>
        <taxon>Suessiaceae</taxon>
        <taxon>Polarella</taxon>
    </lineage>
</organism>
<gene>
    <name evidence="3" type="ORF">PGLA2088_LOCUS7945</name>
</gene>
<comment type="caution">
    <text evidence="3">The sequence shown here is derived from an EMBL/GenBank/DDBJ whole genome shotgun (WGS) entry which is preliminary data.</text>
</comment>
<evidence type="ECO:0000313" key="4">
    <source>
        <dbReference type="Proteomes" id="UP000626109"/>
    </source>
</evidence>
<dbReference type="Proteomes" id="UP000626109">
    <property type="component" value="Unassembled WGS sequence"/>
</dbReference>
<sequence>MKVWLLSTAAVAIGTLVMLFILSFDTLEYQEYGLNYSWISETVEKTPYTSGRYYLGLGNHFIKFPRMVTSVFFIDDVNEGKQGPALQSRTNDGLNVRLEVSFQYRLKFDKIYDLFTVLGNEYEQTFVRMAIEQLTTAATMHNAHFFFTNRTSVGQEMHSMLNSHFQLHGFSEVPFFQLRTVHLPTEFEDAIRETQVKQQDIQIAALEQKTKRVTFQTKVLQAEQEVLVLKNQAEGEAFSIMAQNKAYCEPGPHQTGTELSAHLEFRLVAMARAANRVLVSVVLAAATYSASQLITAFVAPPAAGSSQPVHLRPGVALHARGGGEYDISDADIEKFYAELTTGSGGDAPKGGVVTELIVKFFHGEYTPKGFKRYSGLWKGPPPGNIGKKDIAVGMVGLKEQMKNPMFPVKGGVGYGIDETLKVMDDGKGWVWLAAEMSPGGLAVDLFTSVPYGKRALLVAKRSDVDEMFAKVNWDVALGNIEKTFGGPLIKQRSEAQRTPNIAQLNLSLEFRLVAMARAANRVLVSAVLAAATYSASQLIMAFVAPPAAGSSQPVHLRPRVALHARGGGASSDTYGLWKGPPPGNIGKKDIAVGMAGFKEQMKNPMFPVNGGVGYGIDETLKVMDDGKGWVWLAAEMSPGGLAVDLFTSVPYGKRALLVAKRSDVDEMFAKVNWDVALGNIEKTFGGPLIKQRSEAQRTPNIAQLNLSLEFRLVAMARAANRVLVSAVLAAATYSASQLITAFVAPPAAGSSQPVHLRPGVALHARGGGEYDISDADIEKFYAELTTGSGGDAPKGGVVTELIVKFFHGEYTPKGFKRYSGLWKGPPPGNIGKKDIAVGMVGLKEQMKNPMFPVKGGVGYGIDETLKVMDDGKGWVWLAAEMSPGGLAVDLFTSVPYGKRALLVAKRSDVDEMFAKVNWDVALGNIEKTFGGPLIKQYWLKAVTASKEVRGIAADNGFQHALAARFASAPNGVVTELIVKFFHGEYTPKGFKRYSGLWKGPPPGNIGKKDIAVGMVGLKEQMKNPMFPVKGGVGYGIDETLKVMDDGKGWVWLAAEMSPGGLAVDLFTSVPYGKRALLVAKRSDVDEMFAKVNWDVALGNIEKTFGGPLIKQRCSEAQRTPNIAQLNLSLEFRLVAMARAANRVLVSAVLAAATYSASQLITAFVAPPAAGSSQPVHLRPGVALPAAAGGTYESAMGWGRGGVCGIEKFYAELTHRQRKGFKRLRGLEGAPPGNIGQARDIGVGVACSGDDGHGGWLIDLLTSVHTGKRALLVAKRSDVDEMFAKVNWDVALGNIEKTFGGPLIKQRSEAQRTPNIAQLNLSLEFRLVAMARAANRVLVSAAATYSASQLITAFVAPPAAGSSQPVHLRPGVALHARGGGEYDISDADIEKFYAELTTGSGGDAPKGGVVTELIVKFFHGEYTPKGFKRYSGLWKGPPPGNIGKKDIAVGMVGLKEQMKNPMFPVKGGVGYGIDETLKVMDDGKGWVWLAAEMSPVNWDVALGNIEKTFGGPLIKQRSEAQRTPNIAQLNLSLEFRLVAMARAANRVLVSAVLAAATYSASQLITAFVAPPAAGSSQQVHLRPGVALHARGGGEYDISDADIEKFYAELTTGSGGDAPKGGVVRGLIVKFFFHGEFTPQGFKRYVGHWKGPPPGNIGKKDIAVGMDGLKVQMKNPMFVTKGGVGYRVDETLKVVDDGKGWVWLAAEMSPGGLAIELFKSVPFGNRALLVAKQSDVDEMFSKVNWAVALGNIEKTFGGPLIKQRTLQPAALRQTGSVALQARGGSEYDISDADIEKFYAELTTGGTGGDAPKGGVVTELIVKFFHGEYTPKGFKRYSGLWKGPPPGNIGKKDIAVGMAGFKEQMKNPMFPVKGGVGYGIDETLKVMDDGKGWVWLAAEMSPGGLAVDLFTSVPYGQRALLVAKRDNVDEMFAKVNWDVALGNIEKTFGGPLIKQRWAKNAQMLSEVTVRGRYVTPLEEDTSGHADFREILRLRGREAKTVQCAALLSTDLVKVRELLSFPFRTLHWTERPATSLPVLTDADRMYDLEDLDASESFIAELFEPVRRQFFAQPVVQQDILFFLREEIPEGAAVAVLTGVHPRMRGRVWKEVLVFRELRVVHVYAILNYGGQCFRQLEYSTNCKYSLASLQPTVQSRPTPWPEWGRHQAGKPETEPKTFPASVVLSRTLVRRDPTTGSGAGGAELLDDLADWSDGDVSEEEDDEGERTVWERAQREGEQFLPTKVLRGLLPEALLTGYRFYQTNSWPNRVLHGYKVNKKGEEETTGTPTTFVEVRLVKCACVTPTRTRGWQATVALHIPGRGPYYLLSLLYAAEGTPLHSLARTLTRFE</sequence>
<protein>
    <recommendedName>
        <fullName evidence="2">Band 7 domain-containing protein</fullName>
    </recommendedName>
</protein>
<evidence type="ECO:0000259" key="2">
    <source>
        <dbReference type="Pfam" id="PF01145"/>
    </source>
</evidence>